<feature type="compositionally biased region" description="Basic and acidic residues" evidence="1">
    <location>
        <begin position="169"/>
        <end position="178"/>
    </location>
</feature>
<evidence type="ECO:0000313" key="3">
    <source>
        <dbReference type="EMBL" id="ORX70683.1"/>
    </source>
</evidence>
<dbReference type="OrthoDB" id="5576930at2759"/>
<sequence length="451" mass="50056">MFRLSPISLALALFGVVGRTFEVALEWDVVEGTKGITAAMSLLRFANDTSPPGTEWIGIGWSDGSMSLQHRNDSKSLIVMQISPPTSAHQVILGKTSDLSEVRYRPTRDGPSQVFLESPVELDATLPYYFKVAAHHNLKDNRTTYEGLYSVGQNWVYMGSIILQHPNDGKHALDDSNDSRSQGAITNGEDNARKSSAFESSLSTATLSTSTSSAKRSKHGTTSTMGAEEASLSNEIEAQFSSAADHESERDEDKDEGPDEDRDEDRDEERDEDRDEDSEREKDRDDARDKGKDDDDSSGQRGHSTPWTERTRPGTCARRCASRFMDFVRSRIAGKHQAADFGDDDDDDDSRMLSLIKGALSFPDYPAFPKIYSGVKRLPGGDLSHVRAGVFKKFQLRDRLGSMYFVNRCHAYSYDGNDEDKLYVRHYFMSASYLVAIDGTNSLAKTLGEGT</sequence>
<proteinExistence type="predicted"/>
<feature type="compositionally biased region" description="Acidic residues" evidence="1">
    <location>
        <begin position="252"/>
        <end position="276"/>
    </location>
</feature>
<feature type="compositionally biased region" description="Polar residues" evidence="1">
    <location>
        <begin position="179"/>
        <end position="189"/>
    </location>
</feature>
<feature type="chain" id="PRO_5012914694" description="DOMON domain-containing protein" evidence="2">
    <location>
        <begin position="19"/>
        <end position="451"/>
    </location>
</feature>
<evidence type="ECO:0000256" key="2">
    <source>
        <dbReference type="SAM" id="SignalP"/>
    </source>
</evidence>
<dbReference type="Proteomes" id="UP000193922">
    <property type="component" value="Unassembled WGS sequence"/>
</dbReference>
<organism evidence="3 4">
    <name type="scientific">Linderina pennispora</name>
    <dbReference type="NCBI Taxonomy" id="61395"/>
    <lineage>
        <taxon>Eukaryota</taxon>
        <taxon>Fungi</taxon>
        <taxon>Fungi incertae sedis</taxon>
        <taxon>Zoopagomycota</taxon>
        <taxon>Kickxellomycotina</taxon>
        <taxon>Kickxellomycetes</taxon>
        <taxon>Kickxellales</taxon>
        <taxon>Kickxellaceae</taxon>
        <taxon>Linderina</taxon>
    </lineage>
</organism>
<dbReference type="RefSeq" id="XP_040744262.1">
    <property type="nucleotide sequence ID" value="XM_040887267.1"/>
</dbReference>
<dbReference type="AlphaFoldDB" id="A0A1Y1WAY0"/>
<keyword evidence="2" id="KW-0732">Signal</keyword>
<feature type="compositionally biased region" description="Polar residues" evidence="1">
    <location>
        <begin position="220"/>
        <end position="242"/>
    </location>
</feature>
<feature type="compositionally biased region" description="Basic and acidic residues" evidence="1">
    <location>
        <begin position="277"/>
        <end position="293"/>
    </location>
</feature>
<keyword evidence="4" id="KW-1185">Reference proteome</keyword>
<name>A0A1Y1WAY0_9FUNG</name>
<accession>A0A1Y1WAY0</accession>
<protein>
    <recommendedName>
        <fullName evidence="5">DOMON domain-containing protein</fullName>
    </recommendedName>
</protein>
<evidence type="ECO:0000313" key="4">
    <source>
        <dbReference type="Proteomes" id="UP000193922"/>
    </source>
</evidence>
<dbReference type="GeneID" id="63803915"/>
<reference evidence="3 4" key="1">
    <citation type="submission" date="2016-07" db="EMBL/GenBank/DDBJ databases">
        <title>Pervasive Adenine N6-methylation of Active Genes in Fungi.</title>
        <authorList>
            <consortium name="DOE Joint Genome Institute"/>
            <person name="Mondo S.J."/>
            <person name="Dannebaum R.O."/>
            <person name="Kuo R.C."/>
            <person name="Labutti K."/>
            <person name="Haridas S."/>
            <person name="Kuo A."/>
            <person name="Salamov A."/>
            <person name="Ahrendt S.R."/>
            <person name="Lipzen A."/>
            <person name="Sullivan W."/>
            <person name="Andreopoulos W.B."/>
            <person name="Clum A."/>
            <person name="Lindquist E."/>
            <person name="Daum C."/>
            <person name="Ramamoorthy G.K."/>
            <person name="Gryganskyi A."/>
            <person name="Culley D."/>
            <person name="Magnuson J.K."/>
            <person name="James T.Y."/>
            <person name="O'Malley M.A."/>
            <person name="Stajich J.E."/>
            <person name="Spatafora J.W."/>
            <person name="Visel A."/>
            <person name="Grigoriev I.V."/>
        </authorList>
    </citation>
    <scope>NUCLEOTIDE SEQUENCE [LARGE SCALE GENOMIC DNA]</scope>
    <source>
        <strain evidence="3 4">ATCC 12442</strain>
    </source>
</reference>
<feature type="compositionally biased region" description="Low complexity" evidence="1">
    <location>
        <begin position="195"/>
        <end position="214"/>
    </location>
</feature>
<evidence type="ECO:0000256" key="1">
    <source>
        <dbReference type="SAM" id="MobiDB-lite"/>
    </source>
</evidence>
<gene>
    <name evidence="3" type="ORF">DL89DRAFT_266853</name>
</gene>
<dbReference type="EMBL" id="MCFD01000005">
    <property type="protein sequence ID" value="ORX70683.1"/>
    <property type="molecule type" value="Genomic_DNA"/>
</dbReference>
<comment type="caution">
    <text evidence="3">The sequence shown here is derived from an EMBL/GenBank/DDBJ whole genome shotgun (WGS) entry which is preliminary data.</text>
</comment>
<feature type="region of interest" description="Disordered" evidence="1">
    <location>
        <begin position="169"/>
        <end position="313"/>
    </location>
</feature>
<feature type="signal peptide" evidence="2">
    <location>
        <begin position="1"/>
        <end position="18"/>
    </location>
</feature>
<evidence type="ECO:0008006" key="5">
    <source>
        <dbReference type="Google" id="ProtNLM"/>
    </source>
</evidence>
<feature type="compositionally biased region" description="Polar residues" evidence="1">
    <location>
        <begin position="299"/>
        <end position="308"/>
    </location>
</feature>